<dbReference type="PANTHER" id="PTHR38011:SF11">
    <property type="entry name" value="2,5-DIAMINO-6-RIBOSYLAMINO-4(3H)-PYRIMIDINONE 5'-PHOSPHATE REDUCTASE"/>
    <property type="match status" value="1"/>
</dbReference>
<organism evidence="2 3">
    <name type="scientific">Gordonia hongkongensis</name>
    <dbReference type="NCBI Taxonomy" id="1701090"/>
    <lineage>
        <taxon>Bacteria</taxon>
        <taxon>Bacillati</taxon>
        <taxon>Actinomycetota</taxon>
        <taxon>Actinomycetes</taxon>
        <taxon>Mycobacteriales</taxon>
        <taxon>Gordoniaceae</taxon>
        <taxon>Gordonia</taxon>
    </lineage>
</organism>
<evidence type="ECO:0000259" key="1">
    <source>
        <dbReference type="Pfam" id="PF01872"/>
    </source>
</evidence>
<evidence type="ECO:0000313" key="3">
    <source>
        <dbReference type="Proteomes" id="UP001152308"/>
    </source>
</evidence>
<dbReference type="RefSeq" id="WP_211540282.1">
    <property type="nucleotide sequence ID" value="NZ_JAKJLQ010000018.1"/>
</dbReference>
<feature type="domain" description="Bacterial bifunctional deaminase-reductase C-terminal" evidence="1">
    <location>
        <begin position="4"/>
        <end position="180"/>
    </location>
</feature>
<dbReference type="Proteomes" id="UP001152308">
    <property type="component" value="Unassembled WGS sequence"/>
</dbReference>
<dbReference type="InterPro" id="IPR050765">
    <property type="entry name" value="Riboflavin_Biosynth_HTPR"/>
</dbReference>
<reference evidence="2" key="2">
    <citation type="submission" date="2022-01" db="EMBL/GenBank/DDBJ databases">
        <authorList>
            <person name="Sanchez-Suarez J."/>
            <person name="Villamil L."/>
            <person name="Diaz L.E."/>
        </authorList>
    </citation>
    <scope>NUCLEOTIDE SEQUENCE</scope>
    <source>
        <strain evidence="2">EUFUS-Z928</strain>
    </source>
</reference>
<name>A0ABT6BZM6_9ACTN</name>
<reference evidence="2" key="1">
    <citation type="journal article" date="2022" name="Data Brief">
        <title>Draft genome sequence data of Gordonia hongkongensis strain EUFUS-Z928 isolated from the octocoral Eunicea fusca.</title>
        <authorList>
            <person name="Sanchez-Suarez J."/>
            <person name="Diaz L."/>
            <person name="Melo-Bolivar J."/>
            <person name="Villamil L."/>
        </authorList>
    </citation>
    <scope>NUCLEOTIDE SEQUENCE</scope>
    <source>
        <strain evidence="2">EUFUS-Z928</strain>
    </source>
</reference>
<sequence>MRELVYYVAVSLDGYIAGPDGQFDAFLMEGDHMDGINERFADTIPTDYAAALGIDQSTGIFDTVLMGAGTYAAGLPEVTSPYRHLDQYVFTHRRRDPVDGVTFTDRDPVEVVRELKRRKGKDIWLCGGGDLATQLADEIDRFVLKRQPVMFGSGIPLMAPGRYAPRRFRRVSAHDFDTGVSIVEYAAA</sequence>
<keyword evidence="3" id="KW-1185">Reference proteome</keyword>
<comment type="caution">
    <text evidence="2">The sequence shown here is derived from an EMBL/GenBank/DDBJ whole genome shotgun (WGS) entry which is preliminary data.</text>
</comment>
<dbReference type="PANTHER" id="PTHR38011">
    <property type="entry name" value="DIHYDROFOLATE REDUCTASE FAMILY PROTEIN (AFU_ORTHOLOGUE AFUA_8G06820)"/>
    <property type="match status" value="1"/>
</dbReference>
<dbReference type="InterPro" id="IPR024072">
    <property type="entry name" value="DHFR-like_dom_sf"/>
</dbReference>
<dbReference type="SUPFAM" id="SSF53597">
    <property type="entry name" value="Dihydrofolate reductase-like"/>
    <property type="match status" value="1"/>
</dbReference>
<protein>
    <submittedName>
        <fullName evidence="2">Dihydrofolate reductase family protein</fullName>
    </submittedName>
</protein>
<evidence type="ECO:0000313" key="2">
    <source>
        <dbReference type="EMBL" id="MDF6103150.1"/>
    </source>
</evidence>
<dbReference type="EMBL" id="JAKJLQ010000018">
    <property type="protein sequence ID" value="MDF6103150.1"/>
    <property type="molecule type" value="Genomic_DNA"/>
</dbReference>
<dbReference type="InterPro" id="IPR002734">
    <property type="entry name" value="RibDG_C"/>
</dbReference>
<gene>
    <name evidence="2" type="ORF">L2299_19065</name>
</gene>
<proteinExistence type="predicted"/>
<accession>A0ABT6BZM6</accession>
<dbReference type="Pfam" id="PF01872">
    <property type="entry name" value="RibD_C"/>
    <property type="match status" value="1"/>
</dbReference>
<dbReference type="Gene3D" id="3.40.430.10">
    <property type="entry name" value="Dihydrofolate Reductase, subunit A"/>
    <property type="match status" value="1"/>
</dbReference>